<sequence length="230" mass="24869">MSPASLTSVVCFVAMLSLTGAKHYPKIVNLNSNCDDTVVVNGDVIIKIYSYFQRASCKVTIVPQNGGTLVASFRSYNIDSVRSLVGIFTDCPEYVQLTALNKALLGNGGYCKKLRPTDHYDLGKMGTFEYSTSNWNLYSSLRTELLVTEVFKKTLSSDACPSGQFDCERSSICIDDSLKCNGYDDCGNDRDEVEGCGLTTGIIVGIVIGAAAFVAIVVIVAVVVVKKLKH</sequence>
<dbReference type="Proteomes" id="UP001497497">
    <property type="component" value="Unassembled WGS sequence"/>
</dbReference>
<evidence type="ECO:0000313" key="6">
    <source>
        <dbReference type="Proteomes" id="UP001497497"/>
    </source>
</evidence>
<keyword evidence="1" id="KW-1015">Disulfide bond</keyword>
<evidence type="ECO:0000256" key="4">
    <source>
        <dbReference type="SAM" id="SignalP"/>
    </source>
</evidence>
<reference evidence="5 6" key="1">
    <citation type="submission" date="2024-04" db="EMBL/GenBank/DDBJ databases">
        <authorList>
            <consortium name="Genoscope - CEA"/>
            <person name="William W."/>
        </authorList>
    </citation>
    <scope>NUCLEOTIDE SEQUENCE [LARGE SCALE GENOMIC DNA]</scope>
</reference>
<feature type="chain" id="PRO_5043651615" description="CUB domain-containing protein" evidence="4">
    <location>
        <begin position="22"/>
        <end position="230"/>
    </location>
</feature>
<dbReference type="Pfam" id="PF00057">
    <property type="entry name" value="Ldl_recept_a"/>
    <property type="match status" value="1"/>
</dbReference>
<evidence type="ECO:0008006" key="7">
    <source>
        <dbReference type="Google" id="ProtNLM"/>
    </source>
</evidence>
<dbReference type="SUPFAM" id="SSF57424">
    <property type="entry name" value="LDL receptor-like module"/>
    <property type="match status" value="1"/>
</dbReference>
<dbReference type="InterPro" id="IPR042333">
    <property type="entry name" value="LRAD2/Mig-13-like"/>
</dbReference>
<dbReference type="InterPro" id="IPR036055">
    <property type="entry name" value="LDL_receptor-like_sf"/>
</dbReference>
<dbReference type="PANTHER" id="PTHR24652:SF69">
    <property type="entry name" value="CUB DOMAIN-CONTAINING PROTEIN"/>
    <property type="match status" value="1"/>
</dbReference>
<keyword evidence="4" id="KW-0732">Signal</keyword>
<dbReference type="AlphaFoldDB" id="A0AAV2IE01"/>
<dbReference type="CDD" id="cd00112">
    <property type="entry name" value="LDLa"/>
    <property type="match status" value="1"/>
</dbReference>
<feature type="signal peptide" evidence="4">
    <location>
        <begin position="1"/>
        <end position="21"/>
    </location>
</feature>
<evidence type="ECO:0000256" key="2">
    <source>
        <dbReference type="PROSITE-ProRule" id="PRU00124"/>
    </source>
</evidence>
<accession>A0AAV2IE01</accession>
<organism evidence="5 6">
    <name type="scientific">Lymnaea stagnalis</name>
    <name type="common">Great pond snail</name>
    <name type="synonym">Helix stagnalis</name>
    <dbReference type="NCBI Taxonomy" id="6523"/>
    <lineage>
        <taxon>Eukaryota</taxon>
        <taxon>Metazoa</taxon>
        <taxon>Spiralia</taxon>
        <taxon>Lophotrochozoa</taxon>
        <taxon>Mollusca</taxon>
        <taxon>Gastropoda</taxon>
        <taxon>Heterobranchia</taxon>
        <taxon>Euthyneura</taxon>
        <taxon>Panpulmonata</taxon>
        <taxon>Hygrophila</taxon>
        <taxon>Lymnaeoidea</taxon>
        <taxon>Lymnaeidae</taxon>
        <taxon>Lymnaea</taxon>
    </lineage>
</organism>
<evidence type="ECO:0000256" key="3">
    <source>
        <dbReference type="SAM" id="Phobius"/>
    </source>
</evidence>
<evidence type="ECO:0000313" key="5">
    <source>
        <dbReference type="EMBL" id="CAL1544832.1"/>
    </source>
</evidence>
<keyword evidence="3" id="KW-1133">Transmembrane helix</keyword>
<comment type="caution">
    <text evidence="2">Lacks conserved residue(s) required for the propagation of feature annotation.</text>
</comment>
<comment type="caution">
    <text evidence="5">The sequence shown here is derived from an EMBL/GenBank/DDBJ whole genome shotgun (WGS) entry which is preliminary data.</text>
</comment>
<dbReference type="EMBL" id="CAXITT010000651">
    <property type="protein sequence ID" value="CAL1544832.1"/>
    <property type="molecule type" value="Genomic_DNA"/>
</dbReference>
<name>A0AAV2IE01_LYMST</name>
<protein>
    <recommendedName>
        <fullName evidence="7">CUB domain-containing protein</fullName>
    </recommendedName>
</protein>
<dbReference type="PANTHER" id="PTHR24652">
    <property type="entry name" value="LOW-DENSITY LIPOPROTEIN RECEPTOR CLASS A DOMAIN-CONTAINING PROTEIN 2"/>
    <property type="match status" value="1"/>
</dbReference>
<evidence type="ECO:0000256" key="1">
    <source>
        <dbReference type="ARBA" id="ARBA00023157"/>
    </source>
</evidence>
<gene>
    <name evidence="5" type="ORF">GSLYS_00018315001</name>
</gene>
<dbReference type="InterPro" id="IPR002172">
    <property type="entry name" value="LDrepeatLR_classA_rpt"/>
</dbReference>
<keyword evidence="6" id="KW-1185">Reference proteome</keyword>
<dbReference type="PROSITE" id="PS50068">
    <property type="entry name" value="LDLRA_2"/>
    <property type="match status" value="1"/>
</dbReference>
<dbReference type="SMART" id="SM00192">
    <property type="entry name" value="LDLa"/>
    <property type="match status" value="1"/>
</dbReference>
<proteinExistence type="predicted"/>
<keyword evidence="3" id="KW-0812">Transmembrane</keyword>
<feature type="transmembrane region" description="Helical" evidence="3">
    <location>
        <begin position="202"/>
        <end position="225"/>
    </location>
</feature>
<dbReference type="Gene3D" id="4.10.400.10">
    <property type="entry name" value="Low-density Lipoprotein Receptor"/>
    <property type="match status" value="1"/>
</dbReference>
<keyword evidence="3" id="KW-0472">Membrane</keyword>